<comment type="caution">
    <text evidence="2">The sequence shown here is derived from an EMBL/GenBank/DDBJ whole genome shotgun (WGS) entry which is preliminary data.</text>
</comment>
<gene>
    <name evidence="2" type="ORF">G7K_2246-t1</name>
</gene>
<keyword evidence="3" id="KW-1185">Reference proteome</keyword>
<dbReference type="EMBL" id="BACD03000012">
    <property type="protein sequence ID" value="GAO48058.1"/>
    <property type="molecule type" value="Genomic_DNA"/>
</dbReference>
<reference evidence="2 3" key="1">
    <citation type="journal article" date="2011" name="J. Gen. Appl. Microbiol.">
        <title>Draft genome sequencing of the enigmatic yeast Saitoella complicata.</title>
        <authorList>
            <person name="Nishida H."/>
            <person name="Hamamoto M."/>
            <person name="Sugiyama J."/>
        </authorList>
    </citation>
    <scope>NUCLEOTIDE SEQUENCE [LARGE SCALE GENOMIC DNA]</scope>
    <source>
        <strain evidence="2 3">NRRL Y-17804</strain>
    </source>
</reference>
<reference evidence="2 3" key="2">
    <citation type="journal article" date="2014" name="J. Gen. Appl. Microbiol.">
        <title>The early diverging ascomycetous budding yeast Saitoella complicata has three histone deacetylases belonging to the Clr6, Hos2, and Rpd3 lineages.</title>
        <authorList>
            <person name="Nishida H."/>
            <person name="Matsumoto T."/>
            <person name="Kondo S."/>
            <person name="Hamamoto M."/>
            <person name="Yoshikawa H."/>
        </authorList>
    </citation>
    <scope>NUCLEOTIDE SEQUENCE [LARGE SCALE GENOMIC DNA]</scope>
    <source>
        <strain evidence="2 3">NRRL Y-17804</strain>
    </source>
</reference>
<feature type="compositionally biased region" description="Polar residues" evidence="1">
    <location>
        <begin position="77"/>
        <end position="133"/>
    </location>
</feature>
<protein>
    <submittedName>
        <fullName evidence="2">Uncharacterized protein</fullName>
    </submittedName>
</protein>
<organism evidence="2 3">
    <name type="scientific">Saitoella complicata (strain BCRC 22490 / CBS 7301 / JCM 7358 / NBRC 10748 / NRRL Y-17804)</name>
    <dbReference type="NCBI Taxonomy" id="698492"/>
    <lineage>
        <taxon>Eukaryota</taxon>
        <taxon>Fungi</taxon>
        <taxon>Dikarya</taxon>
        <taxon>Ascomycota</taxon>
        <taxon>Taphrinomycotina</taxon>
        <taxon>Taphrinomycotina incertae sedis</taxon>
        <taxon>Saitoella</taxon>
    </lineage>
</organism>
<evidence type="ECO:0000313" key="2">
    <source>
        <dbReference type="EMBL" id="GAO48058.1"/>
    </source>
</evidence>
<dbReference type="AlphaFoldDB" id="A0A0E9NE24"/>
<name>A0A0E9NE24_SAICN</name>
<dbReference type="Proteomes" id="UP000033140">
    <property type="component" value="Unassembled WGS sequence"/>
</dbReference>
<accession>A0A0E9NE24</accession>
<reference evidence="2 3" key="3">
    <citation type="journal article" date="2015" name="Genome Announc.">
        <title>Draft Genome Sequence of the Archiascomycetous Yeast Saitoella complicata.</title>
        <authorList>
            <person name="Yamauchi K."/>
            <person name="Kondo S."/>
            <person name="Hamamoto M."/>
            <person name="Takahashi Y."/>
            <person name="Ogura Y."/>
            <person name="Hayashi T."/>
            <person name="Nishida H."/>
        </authorList>
    </citation>
    <scope>NUCLEOTIDE SEQUENCE [LARGE SCALE GENOMIC DNA]</scope>
    <source>
        <strain evidence="2 3">NRRL Y-17804</strain>
    </source>
</reference>
<evidence type="ECO:0000256" key="1">
    <source>
        <dbReference type="SAM" id="MobiDB-lite"/>
    </source>
</evidence>
<sequence>MSGGPSAEAVTAGIALTTLEDLRGERFLVRNVFATIRRRATIRRESFHIARERWKILVGHQFPLASRTAPRAHAPVDQTTINAQSPQDTLSQHIIASSHTRQNPGNLNQSQTKPNTASTYPLPSTSMESTPGQISPPREE</sequence>
<proteinExistence type="predicted"/>
<feature type="region of interest" description="Disordered" evidence="1">
    <location>
        <begin position="68"/>
        <end position="140"/>
    </location>
</feature>
<evidence type="ECO:0000313" key="3">
    <source>
        <dbReference type="Proteomes" id="UP000033140"/>
    </source>
</evidence>